<dbReference type="Pfam" id="PF03797">
    <property type="entry name" value="Autotransporter"/>
    <property type="match status" value="1"/>
</dbReference>
<feature type="region of interest" description="Disordered" evidence="1">
    <location>
        <begin position="396"/>
        <end position="418"/>
    </location>
</feature>
<dbReference type="PROSITE" id="PS51208">
    <property type="entry name" value="AUTOTRANSPORTER"/>
    <property type="match status" value="1"/>
</dbReference>
<comment type="caution">
    <text evidence="4">The sequence shown here is derived from an EMBL/GenBank/DDBJ whole genome shotgun (WGS) entry which is preliminary data.</text>
</comment>
<feature type="chain" id="PRO_5045560409" evidence="2">
    <location>
        <begin position="29"/>
        <end position="690"/>
    </location>
</feature>
<feature type="region of interest" description="Disordered" evidence="1">
    <location>
        <begin position="293"/>
        <end position="342"/>
    </location>
</feature>
<dbReference type="NCBIfam" id="TIGR01414">
    <property type="entry name" value="autotrans_barl"/>
    <property type="match status" value="1"/>
</dbReference>
<keyword evidence="5" id="KW-1185">Reference proteome</keyword>
<accession>A0ABS6PL91</accession>
<sequence>MLNRPTFRPHCVALAVAVALGHAAYATAQEPPAALVTLDGHKARIDSFLKDPDTKVIPVTRPESGADGIALKLDATHDLVSVSRKGRFDGIVDGGEGINALQLETANASELGESRNFDHVRIKRGEWTLSGTGDFPGGAFVADNATLNNRGHVLGQVSVDRRATLRGNGEAGHLLVAGKLEVNTLHGAPRVRGDLELQKTAELAYGINAAGSGETISVGGTARLGDATLNIIAAPGDYPETGQHTIIEAGKVEGRFGQVTSDLAFLSPTVNYAEQTVGLTYARNNVPLESVAENENGRELAESLEEPVAGQPAGTDRPPTAPETPGRIPTAPSGPTAVTAKAAAPGNAAVNALLTTNRITASRALDQLSAGGNANLAGATLGSVAPVGASLLSAMRQTGDGPSVERNPPHLANGGETGSRVWLQALGDGGTLDRGESASTLRHATQGLLLGADWAADEHWRLGMLAGQSRTRLDGQQYEGRLDSWHLGAYALRQSGPMAIRLGAAYGNHAGVSKRSVAYNGFSDRPKGKYEAHTGQAFAELGYNLGHGRFSAEPFAGLGIQRYRRDSHTEKGGDASLQVHGQTQQNVSSTLGLRLAYVKALDDGLQLTPRFSAGWKHTYGDVQSHTRQKLAAGGRDFTVEGAALDRNNLTLDAGLELAVSPRHSLGLGYNGDIGHRSRRHGVSGQWRMAF</sequence>
<feature type="signal peptide" evidence="2">
    <location>
        <begin position="1"/>
        <end position="28"/>
    </location>
</feature>
<evidence type="ECO:0000256" key="1">
    <source>
        <dbReference type="SAM" id="MobiDB-lite"/>
    </source>
</evidence>
<organism evidence="4 5">
    <name type="scientific">Pseudomonas ekonensis</name>
    <dbReference type="NCBI Taxonomy" id="2842353"/>
    <lineage>
        <taxon>Bacteria</taxon>
        <taxon>Pseudomonadati</taxon>
        <taxon>Pseudomonadota</taxon>
        <taxon>Gammaproteobacteria</taxon>
        <taxon>Pseudomonadales</taxon>
        <taxon>Pseudomonadaceae</taxon>
        <taxon>Pseudomonas</taxon>
    </lineage>
</organism>
<keyword evidence="2" id="KW-0732">Signal</keyword>
<evidence type="ECO:0000259" key="3">
    <source>
        <dbReference type="PROSITE" id="PS51208"/>
    </source>
</evidence>
<dbReference type="EMBL" id="JAHSTS010000003">
    <property type="protein sequence ID" value="MBV4461200.1"/>
    <property type="molecule type" value="Genomic_DNA"/>
</dbReference>
<dbReference type="RefSeq" id="WP_217894413.1">
    <property type="nucleotide sequence ID" value="NZ_JAHSTS010000003.1"/>
</dbReference>
<proteinExistence type="predicted"/>
<dbReference type="SMART" id="SM00869">
    <property type="entry name" value="Autotransporter"/>
    <property type="match status" value="1"/>
</dbReference>
<gene>
    <name evidence="4" type="ORF">KVG96_24855</name>
</gene>
<evidence type="ECO:0000256" key="2">
    <source>
        <dbReference type="SAM" id="SignalP"/>
    </source>
</evidence>
<dbReference type="InterPro" id="IPR006315">
    <property type="entry name" value="OM_autotransptr_brl_dom"/>
</dbReference>
<evidence type="ECO:0000313" key="5">
    <source>
        <dbReference type="Proteomes" id="UP000765224"/>
    </source>
</evidence>
<dbReference type="InterPro" id="IPR005546">
    <property type="entry name" value="Autotransporte_beta"/>
</dbReference>
<protein>
    <submittedName>
        <fullName evidence="4">Autotransporter domain-containing protein</fullName>
    </submittedName>
</protein>
<dbReference type="Proteomes" id="UP000765224">
    <property type="component" value="Unassembled WGS sequence"/>
</dbReference>
<evidence type="ECO:0000313" key="4">
    <source>
        <dbReference type="EMBL" id="MBV4461200.1"/>
    </source>
</evidence>
<reference evidence="4 5" key="1">
    <citation type="submission" date="2021-06" db="EMBL/GenBank/DDBJ databases">
        <title>Updating the genus Pseudomonas: Description of 43 new species and partition of the Pseudomonas putida group.</title>
        <authorList>
            <person name="Girard L."/>
            <person name="Lood C."/>
            <person name="Vandamme P."/>
            <person name="Rokni-Zadeh H."/>
            <person name="Van Noort V."/>
            <person name="Hofte M."/>
            <person name="Lavigne R."/>
            <person name="De Mot R."/>
        </authorList>
    </citation>
    <scope>NUCLEOTIDE SEQUENCE [LARGE SCALE GENOMIC DNA]</scope>
    <source>
        <strain evidence="4 5">COR58</strain>
    </source>
</reference>
<feature type="domain" description="Autotransporter" evidence="3">
    <location>
        <begin position="414"/>
        <end position="690"/>
    </location>
</feature>
<name>A0ABS6PL91_9PSED</name>